<evidence type="ECO:0000256" key="1">
    <source>
        <dbReference type="ARBA" id="ARBA00022729"/>
    </source>
</evidence>
<evidence type="ECO:0000259" key="4">
    <source>
        <dbReference type="PROSITE" id="PS50835"/>
    </source>
</evidence>
<keyword evidence="2" id="KW-1015">Disulfide bond</keyword>
<dbReference type="Gene3D" id="2.60.40.10">
    <property type="entry name" value="Immunoglobulins"/>
    <property type="match status" value="5"/>
</dbReference>
<dbReference type="InterPro" id="IPR007110">
    <property type="entry name" value="Ig-like_dom"/>
</dbReference>
<dbReference type="InterPro" id="IPR013098">
    <property type="entry name" value="Ig_I-set"/>
</dbReference>
<dbReference type="PANTHER" id="PTHR45080:SF8">
    <property type="entry name" value="IG-LIKE DOMAIN-CONTAINING PROTEIN"/>
    <property type="match status" value="1"/>
</dbReference>
<feature type="domain" description="Ig-like" evidence="4">
    <location>
        <begin position="435"/>
        <end position="526"/>
    </location>
</feature>
<dbReference type="GO" id="GO:0005886">
    <property type="term" value="C:plasma membrane"/>
    <property type="evidence" value="ECO:0007669"/>
    <property type="project" value="TreeGrafter"/>
</dbReference>
<protein>
    <submittedName>
        <fullName evidence="7">Ig-like domain-containing protein</fullName>
    </submittedName>
</protein>
<dbReference type="Proteomes" id="UP000279833">
    <property type="component" value="Unassembled WGS sequence"/>
</dbReference>
<feature type="domain" description="Ig-like" evidence="4">
    <location>
        <begin position="82"/>
        <end position="169"/>
    </location>
</feature>
<dbReference type="WBParaSite" id="SCUD_0001208501-mRNA-1">
    <property type="protein sequence ID" value="SCUD_0001208501-mRNA-1"/>
    <property type="gene ID" value="SCUD_0001208501"/>
</dbReference>
<dbReference type="SMART" id="SM00408">
    <property type="entry name" value="IGc2"/>
    <property type="match status" value="5"/>
</dbReference>
<evidence type="ECO:0000256" key="2">
    <source>
        <dbReference type="ARBA" id="ARBA00023157"/>
    </source>
</evidence>
<feature type="domain" description="Ig-like" evidence="4">
    <location>
        <begin position="271"/>
        <end position="384"/>
    </location>
</feature>
<dbReference type="Pfam" id="PF07679">
    <property type="entry name" value="I-set"/>
    <property type="match status" value="3"/>
</dbReference>
<evidence type="ECO:0000256" key="3">
    <source>
        <dbReference type="ARBA" id="ARBA00023319"/>
    </source>
</evidence>
<dbReference type="FunFam" id="2.60.40.10:FF:000032">
    <property type="entry name" value="palladin isoform X1"/>
    <property type="match status" value="1"/>
</dbReference>
<dbReference type="Pfam" id="PF13927">
    <property type="entry name" value="Ig_3"/>
    <property type="match status" value="2"/>
</dbReference>
<proteinExistence type="predicted"/>
<feature type="domain" description="Ig-like" evidence="4">
    <location>
        <begin position="173"/>
        <end position="268"/>
    </location>
</feature>
<dbReference type="GO" id="GO:0007156">
    <property type="term" value="P:homophilic cell adhesion via plasma membrane adhesion molecules"/>
    <property type="evidence" value="ECO:0007669"/>
    <property type="project" value="TreeGrafter"/>
</dbReference>
<keyword evidence="3" id="KW-0393">Immunoglobulin domain</keyword>
<sequence length="537" mass="60071">MTGYPEPKLTWYWNGKPLSSNDDQQETIASSLGMQIINMNPERKDLFIQEMSTALQGNYTCKGMNKGGSTDLTYEVILLEKPRIDSLNEKAVVFVNNTITLTCEATGSPPPNITWLFKGKPLDLHNDPGYRLVGPKNLMLLSARPYQGGEYECIAENEAGIAQALTILTVFEPTGERNMAQNLTIRTIQMGGNITFTCVMSSNPPAQIKWFKDEEDIYSVMPQDRFSISSDGSALTILNVRLEDQGQFKCLAVNIPGSWNYHYTLEVTSSPGILRHSSSPSKVNVNDGQELRLQCLATANPEPVYQWLKDDTPLSLHVLTMSSIEGNDFSTPSIDITNLSSRYELHDQGRLLLIRGIQTHDAGRFTCVASNPVGEDRLDELPTSGPGDRNIQQRLNGRQLILPNVDYGIITRYICIGKNKAGEIKRIFDPTLVYPPVIIGPEGKNPRHVLQNSSTRLICDWEASPRAQVEWFKDGELITFDTFPNINISVGDTQLYLTDVQNSDAGNYRCVVTNEYGLAKRQWLVQVMCKLVMIMYL</sequence>
<accession>A0A183KAP8</accession>
<evidence type="ECO:0000313" key="7">
    <source>
        <dbReference type="WBParaSite" id="SCUD_0001208501-mRNA-1"/>
    </source>
</evidence>
<dbReference type="PANTHER" id="PTHR45080">
    <property type="entry name" value="CONTACTIN 5"/>
    <property type="match status" value="1"/>
</dbReference>
<dbReference type="InterPro" id="IPR003598">
    <property type="entry name" value="Ig_sub2"/>
</dbReference>
<reference evidence="5 6" key="2">
    <citation type="submission" date="2018-11" db="EMBL/GenBank/DDBJ databases">
        <authorList>
            <consortium name="Pathogen Informatics"/>
        </authorList>
    </citation>
    <scope>NUCLEOTIDE SEQUENCE [LARGE SCALE GENOMIC DNA]</scope>
    <source>
        <strain evidence="5">Dakar</strain>
        <strain evidence="6">Dakar, Senegal</strain>
    </source>
</reference>
<name>A0A183KAP8_9TREM</name>
<dbReference type="InterPro" id="IPR013783">
    <property type="entry name" value="Ig-like_fold"/>
</dbReference>
<dbReference type="CDD" id="cd00096">
    <property type="entry name" value="Ig"/>
    <property type="match status" value="2"/>
</dbReference>
<dbReference type="AlphaFoldDB" id="A0A183KAP8"/>
<dbReference type="SMART" id="SM00409">
    <property type="entry name" value="IG"/>
    <property type="match status" value="4"/>
</dbReference>
<feature type="domain" description="Ig-like" evidence="4">
    <location>
        <begin position="1"/>
        <end position="77"/>
    </location>
</feature>
<dbReference type="InterPro" id="IPR003599">
    <property type="entry name" value="Ig_sub"/>
</dbReference>
<evidence type="ECO:0000313" key="5">
    <source>
        <dbReference type="EMBL" id="VDP47312.1"/>
    </source>
</evidence>
<dbReference type="InterPro" id="IPR050958">
    <property type="entry name" value="Cell_Adh-Cytoskel_Orgn"/>
</dbReference>
<gene>
    <name evidence="5" type="ORF">SCUD_LOCUS12085</name>
</gene>
<keyword evidence="1" id="KW-0732">Signal</keyword>
<dbReference type="STRING" id="6186.A0A183KAP8"/>
<dbReference type="InterPro" id="IPR036179">
    <property type="entry name" value="Ig-like_dom_sf"/>
</dbReference>
<reference evidence="7" key="1">
    <citation type="submission" date="2016-06" db="UniProtKB">
        <authorList>
            <consortium name="WormBaseParasite"/>
        </authorList>
    </citation>
    <scope>IDENTIFICATION</scope>
</reference>
<evidence type="ECO:0000313" key="6">
    <source>
        <dbReference type="Proteomes" id="UP000279833"/>
    </source>
</evidence>
<keyword evidence="6" id="KW-1185">Reference proteome</keyword>
<dbReference type="EMBL" id="UZAK01034848">
    <property type="protein sequence ID" value="VDP47312.1"/>
    <property type="molecule type" value="Genomic_DNA"/>
</dbReference>
<organism evidence="7">
    <name type="scientific">Schistosoma curassoni</name>
    <dbReference type="NCBI Taxonomy" id="6186"/>
    <lineage>
        <taxon>Eukaryota</taxon>
        <taxon>Metazoa</taxon>
        <taxon>Spiralia</taxon>
        <taxon>Lophotrochozoa</taxon>
        <taxon>Platyhelminthes</taxon>
        <taxon>Trematoda</taxon>
        <taxon>Digenea</taxon>
        <taxon>Strigeidida</taxon>
        <taxon>Schistosomatoidea</taxon>
        <taxon>Schistosomatidae</taxon>
        <taxon>Schistosoma</taxon>
    </lineage>
</organism>
<dbReference type="SUPFAM" id="SSF48726">
    <property type="entry name" value="Immunoglobulin"/>
    <property type="match status" value="5"/>
</dbReference>
<dbReference type="PROSITE" id="PS50835">
    <property type="entry name" value="IG_LIKE"/>
    <property type="match status" value="5"/>
</dbReference>